<dbReference type="AlphaFoldDB" id="A0A6N2MHD5"/>
<accession>A0A6N2MHD5</accession>
<proteinExistence type="predicted"/>
<feature type="region of interest" description="Disordered" evidence="1">
    <location>
        <begin position="1"/>
        <end position="33"/>
    </location>
</feature>
<name>A0A6N2MHD5_SALVM</name>
<evidence type="ECO:0000256" key="1">
    <source>
        <dbReference type="SAM" id="MobiDB-lite"/>
    </source>
</evidence>
<evidence type="ECO:0000313" key="2">
    <source>
        <dbReference type="EMBL" id="VFU53386.1"/>
    </source>
</evidence>
<feature type="compositionally biased region" description="Polar residues" evidence="1">
    <location>
        <begin position="1"/>
        <end position="14"/>
    </location>
</feature>
<organism evidence="2">
    <name type="scientific">Salix viminalis</name>
    <name type="common">Common osier</name>
    <name type="synonym">Basket willow</name>
    <dbReference type="NCBI Taxonomy" id="40686"/>
    <lineage>
        <taxon>Eukaryota</taxon>
        <taxon>Viridiplantae</taxon>
        <taxon>Streptophyta</taxon>
        <taxon>Embryophyta</taxon>
        <taxon>Tracheophyta</taxon>
        <taxon>Spermatophyta</taxon>
        <taxon>Magnoliopsida</taxon>
        <taxon>eudicotyledons</taxon>
        <taxon>Gunneridae</taxon>
        <taxon>Pentapetalae</taxon>
        <taxon>rosids</taxon>
        <taxon>fabids</taxon>
        <taxon>Malpighiales</taxon>
        <taxon>Salicaceae</taxon>
        <taxon>Saliceae</taxon>
        <taxon>Salix</taxon>
    </lineage>
</organism>
<gene>
    <name evidence="2" type="ORF">SVIM_LOCUS370655</name>
</gene>
<protein>
    <submittedName>
        <fullName evidence="2">Uncharacterized protein</fullName>
    </submittedName>
</protein>
<sequence length="97" mass="10904">MHQDPQLTAAQSSAFARDGRKSEETVHANRHQNMNRNCSLALLNYQMDADSRKANSNSIEVDRAASGHRRTDRFSCDTVGSFSLQFTLARFLKSAKE</sequence>
<reference evidence="2" key="1">
    <citation type="submission" date="2019-03" db="EMBL/GenBank/DDBJ databases">
        <authorList>
            <person name="Mank J."/>
            <person name="Almeida P."/>
        </authorList>
    </citation>
    <scope>NUCLEOTIDE SEQUENCE</scope>
    <source>
        <strain evidence="2">78183</strain>
    </source>
</reference>
<dbReference type="EMBL" id="CAADRP010001818">
    <property type="protein sequence ID" value="VFU53386.1"/>
    <property type="molecule type" value="Genomic_DNA"/>
</dbReference>
<feature type="compositionally biased region" description="Basic and acidic residues" evidence="1">
    <location>
        <begin position="17"/>
        <end position="27"/>
    </location>
</feature>